<evidence type="ECO:0000256" key="1">
    <source>
        <dbReference type="ARBA" id="ARBA00010529"/>
    </source>
</evidence>
<dbReference type="InterPro" id="IPR010992">
    <property type="entry name" value="IHF-like_DNA-bd_dom_sf"/>
</dbReference>
<dbReference type="SMART" id="SM00411">
    <property type="entry name" value="BHL"/>
    <property type="match status" value="1"/>
</dbReference>
<keyword evidence="3 5" id="KW-0238">DNA-binding</keyword>
<evidence type="ECO:0000256" key="2">
    <source>
        <dbReference type="ARBA" id="ARBA00023067"/>
    </source>
</evidence>
<keyword evidence="6" id="KW-1185">Reference proteome</keyword>
<reference evidence="6" key="1">
    <citation type="journal article" date="2019" name="Int. J. Syst. Evol. Microbiol.">
        <title>The Global Catalogue of Microorganisms (GCM) 10K type strain sequencing project: providing services to taxonomists for standard genome sequencing and annotation.</title>
        <authorList>
            <consortium name="The Broad Institute Genomics Platform"/>
            <consortium name="The Broad Institute Genome Sequencing Center for Infectious Disease"/>
            <person name="Wu L."/>
            <person name="Ma J."/>
        </authorList>
    </citation>
    <scope>NUCLEOTIDE SEQUENCE [LARGE SCALE GENOMIC DNA]</scope>
    <source>
        <strain evidence="6">CGMCC 1.12286</strain>
    </source>
</reference>
<keyword evidence="2" id="KW-0226">DNA condensation</keyword>
<dbReference type="PRINTS" id="PR01727">
    <property type="entry name" value="DNABINDINGHU"/>
</dbReference>
<sequence length="90" mass="9968">MNKTELIRKIAKDAGVNHATASRMLNSFAETVVNSLTKGERVKVRGFGMFKVAEHCARNGYNPQTHQVVPVPAKKTVRFVPSESIKSSIR</sequence>
<accession>A0ABW4JG44</accession>
<evidence type="ECO:0000256" key="3">
    <source>
        <dbReference type="ARBA" id="ARBA00023125"/>
    </source>
</evidence>
<proteinExistence type="inferred from homology"/>
<comment type="similarity">
    <text evidence="1 4">Belongs to the bacterial histone-like protein family.</text>
</comment>
<organism evidence="5 6">
    <name type="scientific">Alicyclobacillus fodiniaquatilis</name>
    <dbReference type="NCBI Taxonomy" id="1661150"/>
    <lineage>
        <taxon>Bacteria</taxon>
        <taxon>Bacillati</taxon>
        <taxon>Bacillota</taxon>
        <taxon>Bacilli</taxon>
        <taxon>Bacillales</taxon>
        <taxon>Alicyclobacillaceae</taxon>
        <taxon>Alicyclobacillus</taxon>
    </lineage>
</organism>
<protein>
    <submittedName>
        <fullName evidence="5">HU family DNA-binding protein</fullName>
    </submittedName>
</protein>
<name>A0ABW4JG44_9BACL</name>
<evidence type="ECO:0000313" key="6">
    <source>
        <dbReference type="Proteomes" id="UP001597079"/>
    </source>
</evidence>
<gene>
    <name evidence="5" type="ORF">ACFSB2_06230</name>
</gene>
<dbReference type="PANTHER" id="PTHR33175">
    <property type="entry name" value="DNA-BINDING PROTEIN HU"/>
    <property type="match status" value="1"/>
</dbReference>
<evidence type="ECO:0000313" key="5">
    <source>
        <dbReference type="EMBL" id="MFD1674303.1"/>
    </source>
</evidence>
<dbReference type="PANTHER" id="PTHR33175:SF3">
    <property type="entry name" value="DNA-BINDING PROTEIN HU-BETA"/>
    <property type="match status" value="1"/>
</dbReference>
<dbReference type="RefSeq" id="WP_377942167.1">
    <property type="nucleotide sequence ID" value="NZ_JBHUCX010000018.1"/>
</dbReference>
<evidence type="ECO:0000256" key="4">
    <source>
        <dbReference type="RuleBase" id="RU003939"/>
    </source>
</evidence>
<dbReference type="GO" id="GO:0003677">
    <property type="term" value="F:DNA binding"/>
    <property type="evidence" value="ECO:0007669"/>
    <property type="project" value="UniProtKB-KW"/>
</dbReference>
<comment type="caution">
    <text evidence="5">The sequence shown here is derived from an EMBL/GenBank/DDBJ whole genome shotgun (WGS) entry which is preliminary data.</text>
</comment>
<dbReference type="SUPFAM" id="SSF47729">
    <property type="entry name" value="IHF-like DNA-binding proteins"/>
    <property type="match status" value="1"/>
</dbReference>
<dbReference type="InterPro" id="IPR000119">
    <property type="entry name" value="Hist_DNA-bd"/>
</dbReference>
<dbReference type="CDD" id="cd13831">
    <property type="entry name" value="HU"/>
    <property type="match status" value="1"/>
</dbReference>
<dbReference type="Gene3D" id="4.10.520.10">
    <property type="entry name" value="IHF-like DNA-binding proteins"/>
    <property type="match status" value="1"/>
</dbReference>
<dbReference type="Pfam" id="PF00216">
    <property type="entry name" value="Bac_DNA_binding"/>
    <property type="match status" value="1"/>
</dbReference>
<dbReference type="Proteomes" id="UP001597079">
    <property type="component" value="Unassembled WGS sequence"/>
</dbReference>
<dbReference type="EMBL" id="JBHUCX010000018">
    <property type="protein sequence ID" value="MFD1674303.1"/>
    <property type="molecule type" value="Genomic_DNA"/>
</dbReference>